<gene>
    <name evidence="1" type="ORF">GCM10009742_29630</name>
</gene>
<reference evidence="1 2" key="1">
    <citation type="journal article" date="2019" name="Int. J. Syst. Evol. Microbiol.">
        <title>The Global Catalogue of Microorganisms (GCM) 10K type strain sequencing project: providing services to taxonomists for standard genome sequencing and annotation.</title>
        <authorList>
            <consortium name="The Broad Institute Genomics Platform"/>
            <consortium name="The Broad Institute Genome Sequencing Center for Infectious Disease"/>
            <person name="Wu L."/>
            <person name="Ma J."/>
        </authorList>
    </citation>
    <scope>NUCLEOTIDE SEQUENCE [LARGE SCALE GENOMIC DNA]</scope>
    <source>
        <strain evidence="1 2">JCM 14304</strain>
    </source>
</reference>
<proteinExistence type="predicted"/>
<comment type="caution">
    <text evidence="1">The sequence shown here is derived from an EMBL/GenBank/DDBJ whole genome shotgun (WGS) entry which is preliminary data.</text>
</comment>
<protein>
    <submittedName>
        <fullName evidence="1">Uncharacterized protein</fullName>
    </submittedName>
</protein>
<name>A0ABN2DRZ8_9ACTN</name>
<evidence type="ECO:0000313" key="1">
    <source>
        <dbReference type="EMBL" id="GAA1582825.1"/>
    </source>
</evidence>
<dbReference type="RefSeq" id="WP_344191333.1">
    <property type="nucleotide sequence ID" value="NZ_BAAAND010000005.1"/>
</dbReference>
<evidence type="ECO:0000313" key="2">
    <source>
        <dbReference type="Proteomes" id="UP001500190"/>
    </source>
</evidence>
<sequence length="116" mass="12785">MTSPARIGYVDRHGHRINRTTWRALSARPEYVVIASDLVDLAGGRAPVITIWLGLYLPAREAPVFETVLHPIGGARARTWRWSCLADARTGHQDVVCELASSRLSHDRTGGAGQDR</sequence>
<accession>A0ABN2DRZ8</accession>
<organism evidence="1 2">
    <name type="scientific">Kribbella karoonensis</name>
    <dbReference type="NCBI Taxonomy" id="324851"/>
    <lineage>
        <taxon>Bacteria</taxon>
        <taxon>Bacillati</taxon>
        <taxon>Actinomycetota</taxon>
        <taxon>Actinomycetes</taxon>
        <taxon>Propionibacteriales</taxon>
        <taxon>Kribbellaceae</taxon>
        <taxon>Kribbella</taxon>
    </lineage>
</organism>
<dbReference type="Proteomes" id="UP001500190">
    <property type="component" value="Unassembled WGS sequence"/>
</dbReference>
<dbReference type="EMBL" id="BAAAND010000005">
    <property type="protein sequence ID" value="GAA1582825.1"/>
    <property type="molecule type" value="Genomic_DNA"/>
</dbReference>
<keyword evidence="2" id="KW-1185">Reference proteome</keyword>